<dbReference type="Proteomes" id="UP001217089">
    <property type="component" value="Unassembled WGS sequence"/>
</dbReference>
<evidence type="ECO:0000256" key="1">
    <source>
        <dbReference type="SAM" id="Phobius"/>
    </source>
</evidence>
<evidence type="ECO:0000313" key="3">
    <source>
        <dbReference type="Proteomes" id="UP001217089"/>
    </source>
</evidence>
<feature type="transmembrane region" description="Helical" evidence="1">
    <location>
        <begin position="53"/>
        <end position="73"/>
    </location>
</feature>
<comment type="caution">
    <text evidence="2">The sequence shown here is derived from an EMBL/GenBank/DDBJ whole genome shotgun (WGS) entry which is preliminary data.</text>
</comment>
<sequence length="118" mass="12861">MLSLTEGLKSVALLSGGLFVGSAVYISVVEAPSRRELPIKAKLEQWKKSFNHAARYVLCLGTASAASSIALYFYDESTDCRNLWLISPCCFLLGGVYSGAVMLPEIKILLDEKVISKK</sequence>
<keyword evidence="3" id="KW-1185">Reference proteome</keyword>
<feature type="non-terminal residue" evidence="2">
    <location>
        <position position="118"/>
    </location>
</feature>
<proteinExistence type="predicted"/>
<gene>
    <name evidence="2" type="ORF">KUTeg_021143</name>
</gene>
<dbReference type="PANTHER" id="PTHR36535">
    <property type="entry name" value="YALI0E30327P"/>
    <property type="match status" value="1"/>
</dbReference>
<keyword evidence="1" id="KW-0472">Membrane</keyword>
<name>A0ABQ9EE80_TEGGR</name>
<feature type="transmembrane region" description="Helical" evidence="1">
    <location>
        <begin position="12"/>
        <end position="32"/>
    </location>
</feature>
<keyword evidence="1" id="KW-1133">Transmembrane helix</keyword>
<dbReference type="PANTHER" id="PTHR36535:SF1">
    <property type="entry name" value="DUF1772 DOMAIN-CONTAINING PROTEIN"/>
    <property type="match status" value="1"/>
</dbReference>
<reference evidence="2 3" key="1">
    <citation type="submission" date="2022-12" db="EMBL/GenBank/DDBJ databases">
        <title>Chromosome-level genome of Tegillarca granosa.</title>
        <authorList>
            <person name="Kim J."/>
        </authorList>
    </citation>
    <scope>NUCLEOTIDE SEQUENCE [LARGE SCALE GENOMIC DNA]</scope>
    <source>
        <strain evidence="2">Teg-2019</strain>
        <tissue evidence="2">Adductor muscle</tissue>
    </source>
</reference>
<evidence type="ECO:0000313" key="2">
    <source>
        <dbReference type="EMBL" id="KAJ8302156.1"/>
    </source>
</evidence>
<feature type="transmembrane region" description="Helical" evidence="1">
    <location>
        <begin position="85"/>
        <end position="103"/>
    </location>
</feature>
<dbReference type="EMBL" id="JARBDR010000918">
    <property type="protein sequence ID" value="KAJ8302156.1"/>
    <property type="molecule type" value="Genomic_DNA"/>
</dbReference>
<accession>A0ABQ9EE80</accession>
<protein>
    <submittedName>
        <fullName evidence="2">Uncharacterized protein</fullName>
    </submittedName>
</protein>
<keyword evidence="1" id="KW-0812">Transmembrane</keyword>
<organism evidence="2 3">
    <name type="scientific">Tegillarca granosa</name>
    <name type="common">Malaysian cockle</name>
    <name type="synonym">Anadara granosa</name>
    <dbReference type="NCBI Taxonomy" id="220873"/>
    <lineage>
        <taxon>Eukaryota</taxon>
        <taxon>Metazoa</taxon>
        <taxon>Spiralia</taxon>
        <taxon>Lophotrochozoa</taxon>
        <taxon>Mollusca</taxon>
        <taxon>Bivalvia</taxon>
        <taxon>Autobranchia</taxon>
        <taxon>Pteriomorphia</taxon>
        <taxon>Arcoida</taxon>
        <taxon>Arcoidea</taxon>
        <taxon>Arcidae</taxon>
        <taxon>Tegillarca</taxon>
    </lineage>
</organism>